<comment type="similarity">
    <text evidence="3">Belongs to the 1-acyl-sn-glycerol-3-phosphate acyltransferase family.</text>
</comment>
<evidence type="ECO:0000256" key="8">
    <source>
        <dbReference type="ARBA" id="ARBA00023098"/>
    </source>
</evidence>
<dbReference type="InterPro" id="IPR045252">
    <property type="entry name" value="LPCAT1-like"/>
</dbReference>
<evidence type="ECO:0000256" key="3">
    <source>
        <dbReference type="ARBA" id="ARBA00008655"/>
    </source>
</evidence>
<keyword evidence="17" id="KW-1185">Reference proteome</keyword>
<dbReference type="GO" id="GO:0016020">
    <property type="term" value="C:membrane"/>
    <property type="evidence" value="ECO:0007669"/>
    <property type="project" value="UniProtKB-SubCell"/>
</dbReference>
<comment type="pathway">
    <text evidence="2">Lipid metabolism; phospholipid metabolism.</text>
</comment>
<evidence type="ECO:0000256" key="13">
    <source>
        <dbReference type="SAM" id="MobiDB-lite"/>
    </source>
</evidence>
<evidence type="ECO:0000259" key="15">
    <source>
        <dbReference type="PROSITE" id="PS50222"/>
    </source>
</evidence>
<dbReference type="PROSITE" id="PS50222">
    <property type="entry name" value="EF_HAND_2"/>
    <property type="match status" value="1"/>
</dbReference>
<evidence type="ECO:0000256" key="1">
    <source>
        <dbReference type="ARBA" id="ARBA00004370"/>
    </source>
</evidence>
<keyword evidence="5" id="KW-0808">Transferase</keyword>
<proteinExistence type="inferred from homology"/>
<dbReference type="InterPro" id="IPR011992">
    <property type="entry name" value="EF-hand-dom_pair"/>
</dbReference>
<accession>A0AAD7ULZ1</accession>
<keyword evidence="8" id="KW-0443">Lipid metabolism</keyword>
<name>A0AAD7ULZ1_9STRA</name>
<evidence type="ECO:0000256" key="6">
    <source>
        <dbReference type="ARBA" id="ARBA00022692"/>
    </source>
</evidence>
<evidence type="ECO:0000256" key="11">
    <source>
        <dbReference type="ARBA" id="ARBA00023264"/>
    </source>
</evidence>
<dbReference type="AlphaFoldDB" id="A0AAD7ULZ1"/>
<dbReference type="InterPro" id="IPR002123">
    <property type="entry name" value="Plipid/glycerol_acylTrfase"/>
</dbReference>
<dbReference type="Pfam" id="PF01553">
    <property type="entry name" value="Acyltransferase"/>
    <property type="match status" value="1"/>
</dbReference>
<dbReference type="Proteomes" id="UP001230188">
    <property type="component" value="Unassembled WGS sequence"/>
</dbReference>
<comment type="subcellular location">
    <subcellularLocation>
        <location evidence="1">Membrane</location>
    </subcellularLocation>
</comment>
<organism evidence="16 17">
    <name type="scientific">Chrysophaeum taylorii</name>
    <dbReference type="NCBI Taxonomy" id="2483200"/>
    <lineage>
        <taxon>Eukaryota</taxon>
        <taxon>Sar</taxon>
        <taxon>Stramenopiles</taxon>
        <taxon>Ochrophyta</taxon>
        <taxon>Pelagophyceae</taxon>
        <taxon>Pelagomonadales</taxon>
        <taxon>Pelagomonadaceae</taxon>
        <taxon>Chrysophaeum</taxon>
    </lineage>
</organism>
<evidence type="ECO:0000256" key="5">
    <source>
        <dbReference type="ARBA" id="ARBA00022679"/>
    </source>
</evidence>
<dbReference type="SUPFAM" id="SSF47473">
    <property type="entry name" value="EF-hand"/>
    <property type="match status" value="1"/>
</dbReference>
<dbReference type="PANTHER" id="PTHR23063">
    <property type="entry name" value="PHOSPHOLIPID ACYLTRANSFERASE"/>
    <property type="match status" value="1"/>
</dbReference>
<dbReference type="PANTHER" id="PTHR23063:SF52">
    <property type="entry name" value="LYSOPHOSPHATIDYLCHOLINE ACYLTRANSFERASE"/>
    <property type="match status" value="1"/>
</dbReference>
<dbReference type="GO" id="GO:0005509">
    <property type="term" value="F:calcium ion binding"/>
    <property type="evidence" value="ECO:0007669"/>
    <property type="project" value="InterPro"/>
</dbReference>
<evidence type="ECO:0000256" key="10">
    <source>
        <dbReference type="ARBA" id="ARBA00023209"/>
    </source>
</evidence>
<dbReference type="Gene3D" id="1.10.238.10">
    <property type="entry name" value="EF-hand"/>
    <property type="match status" value="1"/>
</dbReference>
<sequence length="693" mass="77036">MIEGIALAVWCFRTFGTTSALWYWGVAAVVTWALCGFFSRGRNDEFEALVARREPPEEEEEMADAAAASSSSCGPAMLDCQNTKQAGADEATVIAHPYVRRSSSGGSLEIFAEVPRCDVNPWVNATWRVTASERLKISLGAPWLIPARVGLILLAILNAVVFANIATLGWNGRPNVEPRGLLRWRPAFLERALRNFRRGRLRRVRDVTREGDRLVGSDQDGRRRLVLPDTAPVPRWRKLLGLPVMASVQLILWGVGFWRVRVIGREHLTSEARVVVCNHVSMIEPVLLLMITGATPVTSSEFAKLPGLGPVGRLYQLLWLDRGSVPSRQAVIETIGLRCADREFPPVLVFPEGTTLNGRALISFKNGAFAPGMPVQPVVARFPYQVVCGLGLDCSWTTAGPQFVELSIRMMMQPWNRLELEFLPAYRPSARERAEAPLFAANVRDVMAAALEAPTTEHSWADMWLNMTARKLGEPPHRTLVSLGALKTFLGGRTYERERAAKALERFATADVEKDGKLTLRQFRDALRGEDDDDLPPLLAPERLLDRDAVDALFRLLSRGSQTVDFFSFLVGFALLDVPDESDTDSALRLVFALLDVACEGVVRESRVCAAFEARRIGPVSEEDTEFVDDDAFVRTAAHEDDTFLTEDDFVKFVKANRRDIRQALLQQQNNAQTLPPDDDDDEGDDEIPTIDA</sequence>
<keyword evidence="11" id="KW-1208">Phospholipid metabolism</keyword>
<evidence type="ECO:0000256" key="4">
    <source>
        <dbReference type="ARBA" id="ARBA00022516"/>
    </source>
</evidence>
<dbReference type="InterPro" id="IPR002048">
    <property type="entry name" value="EF_hand_dom"/>
</dbReference>
<evidence type="ECO:0000313" key="17">
    <source>
        <dbReference type="Proteomes" id="UP001230188"/>
    </source>
</evidence>
<evidence type="ECO:0000256" key="2">
    <source>
        <dbReference type="ARBA" id="ARBA00005074"/>
    </source>
</evidence>
<gene>
    <name evidence="16" type="ORF">CTAYLR_009113</name>
</gene>
<feature type="compositionally biased region" description="Acidic residues" evidence="13">
    <location>
        <begin position="677"/>
        <end position="693"/>
    </location>
</feature>
<dbReference type="SUPFAM" id="SSF69593">
    <property type="entry name" value="Glycerol-3-phosphate (1)-acyltransferase"/>
    <property type="match status" value="1"/>
</dbReference>
<dbReference type="GO" id="GO:0008374">
    <property type="term" value="F:O-acyltransferase activity"/>
    <property type="evidence" value="ECO:0007669"/>
    <property type="project" value="InterPro"/>
</dbReference>
<feature type="region of interest" description="Disordered" evidence="13">
    <location>
        <begin position="665"/>
        <end position="693"/>
    </location>
</feature>
<evidence type="ECO:0000256" key="7">
    <source>
        <dbReference type="ARBA" id="ARBA00022989"/>
    </source>
</evidence>
<keyword evidence="4" id="KW-0444">Lipid biosynthesis</keyword>
<dbReference type="GO" id="GO:0008654">
    <property type="term" value="P:phospholipid biosynthetic process"/>
    <property type="evidence" value="ECO:0007669"/>
    <property type="project" value="UniProtKB-KW"/>
</dbReference>
<evidence type="ECO:0000256" key="9">
    <source>
        <dbReference type="ARBA" id="ARBA00023136"/>
    </source>
</evidence>
<evidence type="ECO:0000256" key="14">
    <source>
        <dbReference type="SAM" id="Phobius"/>
    </source>
</evidence>
<dbReference type="EMBL" id="JAQMWT010000142">
    <property type="protein sequence ID" value="KAJ8609325.1"/>
    <property type="molecule type" value="Genomic_DNA"/>
</dbReference>
<evidence type="ECO:0000256" key="12">
    <source>
        <dbReference type="ARBA" id="ARBA00023315"/>
    </source>
</evidence>
<evidence type="ECO:0000313" key="16">
    <source>
        <dbReference type="EMBL" id="KAJ8609325.1"/>
    </source>
</evidence>
<keyword evidence="7 14" id="KW-1133">Transmembrane helix</keyword>
<comment type="caution">
    <text evidence="16">The sequence shown here is derived from an EMBL/GenBank/DDBJ whole genome shotgun (WGS) entry which is preliminary data.</text>
</comment>
<keyword evidence="12" id="KW-0012">Acyltransferase</keyword>
<feature type="transmembrane region" description="Helical" evidence="14">
    <location>
        <begin position="149"/>
        <end position="170"/>
    </location>
</feature>
<dbReference type="CDD" id="cd07991">
    <property type="entry name" value="LPLAT_LPCAT1-like"/>
    <property type="match status" value="1"/>
</dbReference>
<reference evidence="16" key="1">
    <citation type="submission" date="2023-01" db="EMBL/GenBank/DDBJ databases">
        <title>Metagenome sequencing of chrysophaentin producing Chrysophaeum taylorii.</title>
        <authorList>
            <person name="Davison J."/>
            <person name="Bewley C."/>
        </authorList>
    </citation>
    <scope>NUCLEOTIDE SEQUENCE</scope>
    <source>
        <strain evidence="16">NIES-1699</strain>
    </source>
</reference>
<keyword evidence="10" id="KW-0594">Phospholipid biosynthesis</keyword>
<feature type="domain" description="EF-hand" evidence="15">
    <location>
        <begin position="498"/>
        <end position="533"/>
    </location>
</feature>
<keyword evidence="6 14" id="KW-0812">Transmembrane</keyword>
<dbReference type="SMART" id="SM00563">
    <property type="entry name" value="PlsC"/>
    <property type="match status" value="1"/>
</dbReference>
<feature type="transmembrane region" description="Helical" evidence="14">
    <location>
        <begin position="20"/>
        <end position="39"/>
    </location>
</feature>
<keyword evidence="9 14" id="KW-0472">Membrane</keyword>
<protein>
    <recommendedName>
        <fullName evidence="15">EF-hand domain-containing protein</fullName>
    </recommendedName>
</protein>